<name>A0A9N9H8U6_9GLOM</name>
<dbReference type="AlphaFoldDB" id="A0A9N9H8U6"/>
<dbReference type="EMBL" id="CAJVPJ010006327">
    <property type="protein sequence ID" value="CAG8667822.1"/>
    <property type="molecule type" value="Genomic_DNA"/>
</dbReference>
<protein>
    <submittedName>
        <fullName evidence="1">11201_t:CDS:1</fullName>
    </submittedName>
</protein>
<organism evidence="1 2">
    <name type="scientific">Paraglomus occultum</name>
    <dbReference type="NCBI Taxonomy" id="144539"/>
    <lineage>
        <taxon>Eukaryota</taxon>
        <taxon>Fungi</taxon>
        <taxon>Fungi incertae sedis</taxon>
        <taxon>Mucoromycota</taxon>
        <taxon>Glomeromycotina</taxon>
        <taxon>Glomeromycetes</taxon>
        <taxon>Paraglomerales</taxon>
        <taxon>Paraglomeraceae</taxon>
        <taxon>Paraglomus</taxon>
    </lineage>
</organism>
<gene>
    <name evidence="1" type="ORF">POCULU_LOCUS10796</name>
</gene>
<evidence type="ECO:0000313" key="1">
    <source>
        <dbReference type="EMBL" id="CAG8667822.1"/>
    </source>
</evidence>
<sequence length="63" mass="7306">KYSHNVSVSDNIFKKRSFESPTHIEQWHAPKDFKLPDSLLQSNEALPLDTTIAEQIPEEQKKN</sequence>
<dbReference type="Proteomes" id="UP000789572">
    <property type="component" value="Unassembled WGS sequence"/>
</dbReference>
<comment type="caution">
    <text evidence="1">The sequence shown here is derived from an EMBL/GenBank/DDBJ whole genome shotgun (WGS) entry which is preliminary data.</text>
</comment>
<reference evidence="1" key="1">
    <citation type="submission" date="2021-06" db="EMBL/GenBank/DDBJ databases">
        <authorList>
            <person name="Kallberg Y."/>
            <person name="Tangrot J."/>
            <person name="Rosling A."/>
        </authorList>
    </citation>
    <scope>NUCLEOTIDE SEQUENCE</scope>
    <source>
        <strain evidence="1">IA702</strain>
    </source>
</reference>
<keyword evidence="2" id="KW-1185">Reference proteome</keyword>
<evidence type="ECO:0000313" key="2">
    <source>
        <dbReference type="Proteomes" id="UP000789572"/>
    </source>
</evidence>
<accession>A0A9N9H8U6</accession>
<proteinExistence type="predicted"/>
<feature type="non-terminal residue" evidence="1">
    <location>
        <position position="1"/>
    </location>
</feature>